<feature type="transmembrane region" description="Helical" evidence="1">
    <location>
        <begin position="194"/>
        <end position="216"/>
    </location>
</feature>
<keyword evidence="1" id="KW-0812">Transmembrane</keyword>
<dbReference type="RefSeq" id="WP_150903257.1">
    <property type="nucleotide sequence ID" value="NZ_VTWT01000003.1"/>
</dbReference>
<name>A0A5N1J181_9BACT</name>
<evidence type="ECO:0008006" key="4">
    <source>
        <dbReference type="Google" id="ProtNLM"/>
    </source>
</evidence>
<proteinExistence type="predicted"/>
<protein>
    <recommendedName>
        <fullName evidence="4">Glycosyltransferase RgtA/B/C/D-like domain-containing protein</fullName>
    </recommendedName>
</protein>
<sequence>MLRGNFQVLKYGLGVTALVSGFLLLAFLLWPYVELQLLFRQFEAEKDWLLPWNSFTGRYGFSKAAYVAVKVDLAIILLSSLLGLYKLHHGTARQFLHSLSPVKPIAFFWQKLKQTWQCLPLPEKWIVGITGLTLLVVRTYFLFTMRIGQDEAATYMLFLTKGPPGIIFYYPLPNNHIFYNLLCLPLHYLFSDPYWVVQLPVYFISIISTVVIYLALRSFLPFAAVYLAVSGFSFSYMALFYSVHGRGYFLVAVCSALAAIALIKILERKEDIYWLVFLVCTIAGFYTVPVFLYPFVAMLLFAIKVFVHENDRYSLGRLALVTFFAGFATILLYLPVLMGSGFKLLFFNDYVSRMPMTAFFQNLPGKMAHMQGAILGQETVGFYLWLLAIAGITFLLVFPHPGEKIIRKAGLHTSELFLVWCGSVLPWVMLVLQRVSPPERVFFFKSFFDFLAIGLAVYLAGFYLLKRRKQFWYGIAGGWLLLFGAYEVTKQVRAERSIAVLDERFDDRLQAIRQTNARKIFATDIYYSGYLRYEYFKHGVPHFIIDEHRFEPTRNYDLLILNRRRDSIPGLNLSAYNLWFQDSIVKIYLRK</sequence>
<gene>
    <name evidence="2" type="ORF">F0P94_07500</name>
</gene>
<feature type="transmembrane region" description="Helical" evidence="1">
    <location>
        <begin position="223"/>
        <end position="241"/>
    </location>
</feature>
<keyword evidence="1" id="KW-0472">Membrane</keyword>
<feature type="transmembrane region" description="Helical" evidence="1">
    <location>
        <begin position="64"/>
        <end position="85"/>
    </location>
</feature>
<feature type="transmembrane region" description="Helical" evidence="1">
    <location>
        <begin position="247"/>
        <end position="266"/>
    </location>
</feature>
<organism evidence="2 3">
    <name type="scientific">Adhaeribacter soli</name>
    <dbReference type="NCBI Taxonomy" id="2607655"/>
    <lineage>
        <taxon>Bacteria</taxon>
        <taxon>Pseudomonadati</taxon>
        <taxon>Bacteroidota</taxon>
        <taxon>Cytophagia</taxon>
        <taxon>Cytophagales</taxon>
        <taxon>Hymenobacteraceae</taxon>
        <taxon>Adhaeribacter</taxon>
    </lineage>
</organism>
<reference evidence="2 3" key="1">
    <citation type="submission" date="2019-09" db="EMBL/GenBank/DDBJ databases">
        <title>Genome sequence of Adhaeribacter sp. M2.</title>
        <authorList>
            <person name="Srinivasan S."/>
        </authorList>
    </citation>
    <scope>NUCLEOTIDE SEQUENCE [LARGE SCALE GENOMIC DNA]</scope>
    <source>
        <strain evidence="2 3">M2</strain>
    </source>
</reference>
<comment type="caution">
    <text evidence="2">The sequence shown here is derived from an EMBL/GenBank/DDBJ whole genome shotgun (WGS) entry which is preliminary data.</text>
</comment>
<feature type="transmembrane region" description="Helical" evidence="1">
    <location>
        <begin position="12"/>
        <end position="33"/>
    </location>
</feature>
<accession>A0A5N1J181</accession>
<keyword evidence="3" id="KW-1185">Reference proteome</keyword>
<evidence type="ECO:0000256" key="1">
    <source>
        <dbReference type="SAM" id="Phobius"/>
    </source>
</evidence>
<dbReference type="Proteomes" id="UP000326570">
    <property type="component" value="Unassembled WGS sequence"/>
</dbReference>
<feature type="transmembrane region" description="Helical" evidence="1">
    <location>
        <begin position="417"/>
        <end position="435"/>
    </location>
</feature>
<evidence type="ECO:0000313" key="2">
    <source>
        <dbReference type="EMBL" id="KAA9340184.1"/>
    </source>
</evidence>
<feature type="transmembrane region" description="Helical" evidence="1">
    <location>
        <begin position="380"/>
        <end position="397"/>
    </location>
</feature>
<dbReference type="EMBL" id="VTWT01000003">
    <property type="protein sequence ID" value="KAA9340184.1"/>
    <property type="molecule type" value="Genomic_DNA"/>
</dbReference>
<dbReference type="AlphaFoldDB" id="A0A5N1J181"/>
<feature type="transmembrane region" description="Helical" evidence="1">
    <location>
        <begin position="447"/>
        <end position="465"/>
    </location>
</feature>
<feature type="transmembrane region" description="Helical" evidence="1">
    <location>
        <begin position="273"/>
        <end position="303"/>
    </location>
</feature>
<feature type="transmembrane region" description="Helical" evidence="1">
    <location>
        <begin position="323"/>
        <end position="346"/>
    </location>
</feature>
<keyword evidence="1" id="KW-1133">Transmembrane helix</keyword>
<feature type="transmembrane region" description="Helical" evidence="1">
    <location>
        <begin position="125"/>
        <end position="143"/>
    </location>
</feature>
<evidence type="ECO:0000313" key="3">
    <source>
        <dbReference type="Proteomes" id="UP000326570"/>
    </source>
</evidence>